<dbReference type="Pfam" id="PF14657">
    <property type="entry name" value="Arm-DNA-bind_4"/>
    <property type="match status" value="1"/>
</dbReference>
<name>A0A242JYL1_9ENTE</name>
<dbReference type="PANTHER" id="PTHR30629:SF2">
    <property type="entry name" value="PROPHAGE INTEGRASE INTS-RELATED"/>
    <property type="match status" value="1"/>
</dbReference>
<dbReference type="RefSeq" id="WP_086285150.1">
    <property type="nucleotide sequence ID" value="NZ_NGMO01000003.1"/>
</dbReference>
<dbReference type="Gene3D" id="1.10.443.10">
    <property type="entry name" value="Intergrase catalytic core"/>
    <property type="match status" value="1"/>
</dbReference>
<evidence type="ECO:0000313" key="6">
    <source>
        <dbReference type="EMBL" id="OTP10406.1"/>
    </source>
</evidence>
<evidence type="ECO:0000256" key="4">
    <source>
        <dbReference type="ARBA" id="ARBA00023172"/>
    </source>
</evidence>
<gene>
    <name evidence="6" type="ORF">A5844_002106</name>
</gene>
<evidence type="ECO:0000256" key="2">
    <source>
        <dbReference type="ARBA" id="ARBA00022908"/>
    </source>
</evidence>
<dbReference type="Pfam" id="PF14659">
    <property type="entry name" value="Phage_int_SAM_3"/>
    <property type="match status" value="1"/>
</dbReference>
<dbReference type="InterPro" id="IPR011010">
    <property type="entry name" value="DNA_brk_join_enz"/>
</dbReference>
<dbReference type="PROSITE" id="PS51898">
    <property type="entry name" value="TYR_RECOMBINASE"/>
    <property type="match status" value="1"/>
</dbReference>
<keyword evidence="3" id="KW-0238">DNA-binding</keyword>
<accession>A0A242JYL1</accession>
<dbReference type="Proteomes" id="UP000194933">
    <property type="component" value="Unassembled WGS sequence"/>
</dbReference>
<protein>
    <recommendedName>
        <fullName evidence="5">Tyr recombinase domain-containing protein</fullName>
    </recommendedName>
</protein>
<evidence type="ECO:0000256" key="3">
    <source>
        <dbReference type="ARBA" id="ARBA00023125"/>
    </source>
</evidence>
<dbReference type="InterPro" id="IPR004107">
    <property type="entry name" value="Integrase_SAM-like_N"/>
</dbReference>
<proteinExistence type="inferred from homology"/>
<dbReference type="Pfam" id="PF00589">
    <property type="entry name" value="Phage_integrase"/>
    <property type="match status" value="1"/>
</dbReference>
<evidence type="ECO:0000313" key="7">
    <source>
        <dbReference type="Proteomes" id="UP000194933"/>
    </source>
</evidence>
<dbReference type="InterPro" id="IPR013762">
    <property type="entry name" value="Integrase-like_cat_sf"/>
</dbReference>
<keyword evidence="4" id="KW-0233">DNA recombination</keyword>
<dbReference type="InterPro" id="IPR010998">
    <property type="entry name" value="Integrase_recombinase_N"/>
</dbReference>
<dbReference type="InterPro" id="IPR028259">
    <property type="entry name" value="AP2-like_int_N"/>
</dbReference>
<dbReference type="GO" id="GO:0015074">
    <property type="term" value="P:DNA integration"/>
    <property type="evidence" value="ECO:0007669"/>
    <property type="project" value="UniProtKB-KW"/>
</dbReference>
<comment type="caution">
    <text evidence="6">The sequence shown here is derived from an EMBL/GenBank/DDBJ whole genome shotgun (WGS) entry which is preliminary data.</text>
</comment>
<dbReference type="InterPro" id="IPR050808">
    <property type="entry name" value="Phage_Integrase"/>
</dbReference>
<dbReference type="PANTHER" id="PTHR30629">
    <property type="entry name" value="PROPHAGE INTEGRASE"/>
    <property type="match status" value="1"/>
</dbReference>
<evidence type="ECO:0000259" key="5">
    <source>
        <dbReference type="PROSITE" id="PS51898"/>
    </source>
</evidence>
<reference evidence="6 7" key="1">
    <citation type="submission" date="2017-05" db="EMBL/GenBank/DDBJ databases">
        <title>The Genome Sequence of Enterococcus sp. 10A9_DIV0425.</title>
        <authorList>
            <consortium name="The Broad Institute Genomics Platform"/>
            <consortium name="The Broad Institute Genomic Center for Infectious Diseases"/>
            <person name="Earl A."/>
            <person name="Manson A."/>
            <person name="Schwartman J."/>
            <person name="Gilmore M."/>
            <person name="Abouelleil A."/>
            <person name="Cao P."/>
            <person name="Chapman S."/>
            <person name="Cusick C."/>
            <person name="Shea T."/>
            <person name="Young S."/>
            <person name="Neafsey D."/>
            <person name="Nusbaum C."/>
            <person name="Birren B."/>
        </authorList>
    </citation>
    <scope>NUCLEOTIDE SEQUENCE [LARGE SCALE GENOMIC DNA]</scope>
    <source>
        <strain evidence="6 7">10A9_DIV0425</strain>
    </source>
</reference>
<dbReference type="GO" id="GO:0003677">
    <property type="term" value="F:DNA binding"/>
    <property type="evidence" value="ECO:0007669"/>
    <property type="project" value="UniProtKB-KW"/>
</dbReference>
<evidence type="ECO:0000256" key="1">
    <source>
        <dbReference type="ARBA" id="ARBA00008857"/>
    </source>
</evidence>
<feature type="domain" description="Tyr recombinase" evidence="5">
    <location>
        <begin position="177"/>
        <end position="389"/>
    </location>
</feature>
<keyword evidence="2" id="KW-0229">DNA integration</keyword>
<keyword evidence="7" id="KW-1185">Reference proteome</keyword>
<organism evidence="6 7">
    <name type="scientific">Candidatus Enterococcus wittei</name>
    <dbReference type="NCBI Taxonomy" id="1987383"/>
    <lineage>
        <taxon>Bacteria</taxon>
        <taxon>Bacillati</taxon>
        <taxon>Bacillota</taxon>
        <taxon>Bacilli</taxon>
        <taxon>Lactobacillales</taxon>
        <taxon>Enterococcaceae</taxon>
        <taxon>Enterococcus</taxon>
    </lineage>
</organism>
<dbReference type="InterPro" id="IPR002104">
    <property type="entry name" value="Integrase_catalytic"/>
</dbReference>
<dbReference type="STRING" id="1987383.A5844_002106"/>
<comment type="similarity">
    <text evidence="1">Belongs to the 'phage' integrase family.</text>
</comment>
<dbReference type="EMBL" id="NGMO01000003">
    <property type="protein sequence ID" value="OTP10406.1"/>
    <property type="molecule type" value="Genomic_DNA"/>
</dbReference>
<dbReference type="GO" id="GO:0006310">
    <property type="term" value="P:DNA recombination"/>
    <property type="evidence" value="ECO:0007669"/>
    <property type="project" value="UniProtKB-KW"/>
</dbReference>
<dbReference type="AlphaFoldDB" id="A0A242JYL1"/>
<dbReference type="SUPFAM" id="SSF56349">
    <property type="entry name" value="DNA breaking-rejoining enzymes"/>
    <property type="match status" value="1"/>
</dbReference>
<dbReference type="CDD" id="cd01189">
    <property type="entry name" value="INT_ICEBs1_C_like"/>
    <property type="match status" value="1"/>
</dbReference>
<dbReference type="Gene3D" id="1.10.150.130">
    <property type="match status" value="1"/>
</dbReference>
<sequence length="397" mass="46683">MVQKYSKSIKEYTKKDGTKNYMFRVYLGTDPLTGKQKFTTRRGFKTKKEADLALSRLKIEVAEKGISNRDLKIKYTFEDVYKLWKESYERTVTPNTFIRVKSLFKKQILPVFGALRIEHIKPAYCQKVVNDWYEKYATFGALKAYTTKVFNYAQKLEIVSDNPMKIIDTPRKKVAEDRIKFYEKDTLIKFLETVEKIQPYHVFTFFRLVAFSGLRKGEMLALTWNEIDFSKSEITVKRTITKNSKGELVLGKTTKTKSSKRTLSIDNKTMMVLKKWFMLQKEEFFKRGISLNKEQLLFTTEKNGIVAPTTPNRWLEKICNEYGFENIKIHGFRHTHCSLLFESAMEQSQDGDISQWLKVIQERMGHSNIQTTLNIYNHVTKKAKQNFEKQFANFATF</sequence>